<sequence>MKIKKDEREVRRDNDGFNNDTGHHPKINYANNSNRD</sequence>
<organism evidence="2 3">
    <name type="scientific">Microcoleus asticus IPMA8</name>
    <dbReference type="NCBI Taxonomy" id="2563858"/>
    <lineage>
        <taxon>Bacteria</taxon>
        <taxon>Bacillati</taxon>
        <taxon>Cyanobacteriota</taxon>
        <taxon>Cyanophyceae</taxon>
        <taxon>Oscillatoriophycideae</taxon>
        <taxon>Oscillatoriales</taxon>
        <taxon>Microcoleaceae</taxon>
        <taxon>Microcoleus</taxon>
        <taxon>Microcoleus asticus</taxon>
    </lineage>
</organism>
<comment type="caution">
    <text evidence="2">The sequence shown here is derived from an EMBL/GenBank/DDBJ whole genome shotgun (WGS) entry which is preliminary data.</text>
</comment>
<reference evidence="2 3" key="1">
    <citation type="journal article" date="2020" name="Sci. Rep.">
        <title>A novel cyanobacterial geosmin producer, revising GeoA distribution and dispersion patterns in Bacteria.</title>
        <authorList>
            <person name="Churro C."/>
            <person name="Semedo-Aguiar A.P."/>
            <person name="Silva A.D."/>
            <person name="Pereira-Leal J.B."/>
            <person name="Leite R.B."/>
        </authorList>
    </citation>
    <scope>NUCLEOTIDE SEQUENCE [LARGE SCALE GENOMIC DNA]</scope>
    <source>
        <strain evidence="2 3">IPMA8</strain>
    </source>
</reference>
<feature type="compositionally biased region" description="Basic and acidic residues" evidence="1">
    <location>
        <begin position="1"/>
        <end position="15"/>
    </location>
</feature>
<evidence type="ECO:0000313" key="3">
    <source>
        <dbReference type="Proteomes" id="UP000702425"/>
    </source>
</evidence>
<gene>
    <name evidence="2" type="ORF">E5S67_05646</name>
</gene>
<evidence type="ECO:0000256" key="1">
    <source>
        <dbReference type="SAM" id="MobiDB-lite"/>
    </source>
</evidence>
<dbReference type="EMBL" id="SRRZ01000157">
    <property type="protein sequence ID" value="NQE37865.1"/>
    <property type="molecule type" value="Genomic_DNA"/>
</dbReference>
<feature type="region of interest" description="Disordered" evidence="1">
    <location>
        <begin position="1"/>
        <end position="36"/>
    </location>
</feature>
<accession>A0ABX2D8B7</accession>
<keyword evidence="3" id="KW-1185">Reference proteome</keyword>
<dbReference type="Proteomes" id="UP000702425">
    <property type="component" value="Unassembled WGS sequence"/>
</dbReference>
<name>A0ABX2D8B7_9CYAN</name>
<protein>
    <submittedName>
        <fullName evidence="2">Uncharacterized protein</fullName>
    </submittedName>
</protein>
<evidence type="ECO:0000313" key="2">
    <source>
        <dbReference type="EMBL" id="NQE37865.1"/>
    </source>
</evidence>
<proteinExistence type="predicted"/>